<dbReference type="STRING" id="1224162.B840_04105"/>
<dbReference type="KEGG" id="cmq:B840_04105"/>
<evidence type="ECO:0000313" key="2">
    <source>
        <dbReference type="Proteomes" id="UP000031928"/>
    </source>
</evidence>
<dbReference type="InterPro" id="IPR019587">
    <property type="entry name" value="Polyketide_cyclase/dehydratase"/>
</dbReference>
<evidence type="ECO:0000313" key="1">
    <source>
        <dbReference type="EMBL" id="AJK68440.1"/>
    </source>
</evidence>
<organism evidence="1 2">
    <name type="scientific">Corynebacterium marinum DSM 44953</name>
    <dbReference type="NCBI Taxonomy" id="1224162"/>
    <lineage>
        <taxon>Bacteria</taxon>
        <taxon>Bacillati</taxon>
        <taxon>Actinomycetota</taxon>
        <taxon>Actinomycetes</taxon>
        <taxon>Mycobacteriales</taxon>
        <taxon>Corynebacteriaceae</taxon>
        <taxon>Corynebacterium</taxon>
    </lineage>
</organism>
<reference evidence="1 2" key="1">
    <citation type="submission" date="2014-05" db="EMBL/GenBank/DDBJ databases">
        <title>Complete genome sequence of Corynebacterium marinum DSM 44953.</title>
        <authorList>
            <person name="Schaffert L."/>
            <person name="Albersmeier A."/>
            <person name="Kalinowski J."/>
            <person name="Ruckert C."/>
        </authorList>
    </citation>
    <scope>NUCLEOTIDE SEQUENCE [LARGE SCALE GENOMIC DNA]</scope>
    <source>
        <strain evidence="1 2">DSM 44953</strain>
    </source>
</reference>
<proteinExistence type="predicted"/>
<dbReference type="Pfam" id="PF10604">
    <property type="entry name" value="Polyketide_cyc2"/>
    <property type="match status" value="1"/>
</dbReference>
<dbReference type="InterPro" id="IPR023393">
    <property type="entry name" value="START-like_dom_sf"/>
</dbReference>
<protein>
    <recommendedName>
        <fullName evidence="3">Polyketide cyclase/dehydrase</fullName>
    </recommendedName>
</protein>
<dbReference type="HOGENOM" id="CLU_135431_0_0_11"/>
<keyword evidence="2" id="KW-1185">Reference proteome</keyword>
<name>A0A0B6TS97_9CORY</name>
<evidence type="ECO:0008006" key="3">
    <source>
        <dbReference type="Google" id="ProtNLM"/>
    </source>
</evidence>
<dbReference type="Gene3D" id="3.30.530.20">
    <property type="match status" value="1"/>
</dbReference>
<sequence length="135" mass="14641">MASVRVEVHGPAAPEEAWERYLHPERWTTWAPHLTSVAASTAVLRRGTTGTVTALGVVPARFEVLSVDPESRSWSWAVRVGPVELVLHHSLSSLSARAGGSDAPGTAAGITMTGPWPVLTAYRPLMRRALRRLVR</sequence>
<dbReference type="EMBL" id="CP007790">
    <property type="protein sequence ID" value="AJK68440.1"/>
    <property type="molecule type" value="Genomic_DNA"/>
</dbReference>
<dbReference type="AlphaFoldDB" id="A0A0B6TS97"/>
<dbReference type="RefSeq" id="WP_042621075.1">
    <property type="nucleotide sequence ID" value="NZ_CP007790.1"/>
</dbReference>
<accession>A0A0B6TS97</accession>
<dbReference type="Proteomes" id="UP000031928">
    <property type="component" value="Chromosome"/>
</dbReference>
<dbReference type="SUPFAM" id="SSF55961">
    <property type="entry name" value="Bet v1-like"/>
    <property type="match status" value="1"/>
</dbReference>
<gene>
    <name evidence="1" type="ORF">B840_04105</name>
</gene>